<keyword evidence="2" id="KW-1185">Reference proteome</keyword>
<dbReference type="SUPFAM" id="SSF53756">
    <property type="entry name" value="UDP-Glycosyltransferase/glycogen phosphorylase"/>
    <property type="match status" value="1"/>
</dbReference>
<gene>
    <name evidence="1" type="ORF">QNI14_08320</name>
</gene>
<protein>
    <recommendedName>
        <fullName evidence="3">Glycosyltransferase</fullName>
    </recommendedName>
</protein>
<reference evidence="1 2" key="1">
    <citation type="submission" date="2023-05" db="EMBL/GenBank/DDBJ databases">
        <title>Microbacterium dauci sp.nov., Isolated from Carrot Rhizosphere Soil.</title>
        <authorList>
            <person name="Xiao Z."/>
            <person name="Zheng J."/>
        </authorList>
    </citation>
    <scope>NUCLEOTIDE SEQUENCE [LARGE SCALE GENOMIC DNA]</scope>
    <source>
        <strain evidence="1 2">LX3-4</strain>
    </source>
</reference>
<evidence type="ECO:0000313" key="2">
    <source>
        <dbReference type="Proteomes" id="UP001321481"/>
    </source>
</evidence>
<evidence type="ECO:0008006" key="3">
    <source>
        <dbReference type="Google" id="ProtNLM"/>
    </source>
</evidence>
<organism evidence="1 2">
    <name type="scientific">Microbacterium dauci</name>
    <dbReference type="NCBI Taxonomy" id="3048008"/>
    <lineage>
        <taxon>Bacteria</taxon>
        <taxon>Bacillati</taxon>
        <taxon>Actinomycetota</taxon>
        <taxon>Actinomycetes</taxon>
        <taxon>Micrococcales</taxon>
        <taxon>Microbacteriaceae</taxon>
        <taxon>Microbacterium</taxon>
    </lineage>
</organism>
<dbReference type="RefSeq" id="WP_283716076.1">
    <property type="nucleotide sequence ID" value="NZ_JASJND010000005.1"/>
</dbReference>
<proteinExistence type="predicted"/>
<dbReference type="EMBL" id="JASJND010000005">
    <property type="protein sequence ID" value="MDJ1114457.1"/>
    <property type="molecule type" value="Genomic_DNA"/>
</dbReference>
<comment type="caution">
    <text evidence="1">The sequence shown here is derived from an EMBL/GenBank/DDBJ whole genome shotgun (WGS) entry which is preliminary data.</text>
</comment>
<sequence>MTLLTTASARMHENWSLHLGHVLADVVVEVAEFVELRVVVERSFLLGSDRTVIPDADRYLLPLTISGWRGSGALSALVMRPSVPSGAYLARHARTLFKRSAMHVARLRRGVDLFVLRSPLIAKGGGLQWIPDPVTLNVSERGTQLVEQSVSRHGDRRWIGVFGRITARKNLPLILDAVGLLKGSVGVLVAGTLEHDVEMAIAGRVADLTEAGVPLVRLEPPVTDEMLDSSIAYADCVVIAHSNEGPSGIVAKAAAIGTRLVLSGAKSLRTDASAIPDRATWVPLEAGALAVAIDRALVAVRPVATRTFGPDAFVHALIPGLAGSRSSGLSSGEMPN</sequence>
<name>A0ABT6ZE67_9MICO</name>
<dbReference type="Proteomes" id="UP001321481">
    <property type="component" value="Unassembled WGS sequence"/>
</dbReference>
<evidence type="ECO:0000313" key="1">
    <source>
        <dbReference type="EMBL" id="MDJ1114457.1"/>
    </source>
</evidence>
<dbReference type="Gene3D" id="3.40.50.2000">
    <property type="entry name" value="Glycogen Phosphorylase B"/>
    <property type="match status" value="1"/>
</dbReference>
<accession>A0ABT6ZE67</accession>